<comment type="caution">
    <text evidence="2">The sequence shown here is derived from an EMBL/GenBank/DDBJ whole genome shotgun (WGS) entry which is preliminary data.</text>
</comment>
<feature type="domain" description="HTH" evidence="1">
    <location>
        <begin position="837"/>
        <end position="905"/>
    </location>
</feature>
<name>A0A840F2K9_9SPHN</name>
<dbReference type="Proteomes" id="UP000529795">
    <property type="component" value="Unassembled WGS sequence"/>
</dbReference>
<dbReference type="RefSeq" id="WP_183983247.1">
    <property type="nucleotide sequence ID" value="NZ_JACIEV010000003.1"/>
</dbReference>
<reference evidence="2 3" key="1">
    <citation type="submission" date="2020-08" db="EMBL/GenBank/DDBJ databases">
        <title>Genomic Encyclopedia of Type Strains, Phase IV (KMG-IV): sequencing the most valuable type-strain genomes for metagenomic binning, comparative biology and taxonomic classification.</title>
        <authorList>
            <person name="Goeker M."/>
        </authorList>
    </citation>
    <scope>NUCLEOTIDE SEQUENCE [LARGE SCALE GENOMIC DNA]</scope>
    <source>
        <strain evidence="2 3">YC6723</strain>
    </source>
</reference>
<evidence type="ECO:0000259" key="1">
    <source>
        <dbReference type="Pfam" id="PF24407"/>
    </source>
</evidence>
<sequence length="2031" mass="216406">MSIGPWNTVKSLKGFALPAFKAAREQWHVRGAAAGDAPDPATVDRELESALDVLTGDAATLASRVVQLAKSALSDPPVALGDEPVREWLRHPAVRARLKRAAFALVVGAGEDGGDRREATAAYAAATGDGEWYGEAMFDQAVAFLAFTVDAKLPTHARLGIQVTNARADRIEEQVRDVGARLDGQPEILRNLIRTEGAALARVPVDVIGDHLQREVELETAARSIDDPARLGRVTALAKRARNGDLASAPREARIAAVRLAAQLLARAERPDEADELIAAAEAIGASDLATDRARVALVRKDWTTAIALLDRRSDRTSVGMILEAIAGRDGRERALEVQPGHAPATSLGGFMLPMVSTWLAEAGRWEDAEAILDAADGEHVAENPVLLFHRARLRITLMVPEGRREGMLENAGQFPRTNHLRDDPEGERLRTAALADLEALKAMAPRLRAPEFMETVEATRAYLALGSADASIRETTRVELLGRLADPATALDVAWIAIEHGLRFDERHLRAELDRAAALGGWTDAHFMTALQLAMRGDDGDAILQLIDGHRERAARLLPPEIAHGLEVEVLARKGRTGEARERLAAAAEALGPEPASRLELVIAEQEGANQVAVRLTAYEASGSETELHFLVQALAEADDDRTADYAIRLWRERRRTDDAALACRALFNAGSDAELDAFLDELGDVVETRPALREHAAWRLYRGGRLDEARTATDALRADAPDRPSLRQLAINIEIEGGDWHRLAPLVAQDLERREHRDAQQLLQAADIAHAAGNPIADDLARAAVEREPDDPSILVQAYTLAVRRGTDWGAEAGDWLRRAIAASGDDGPLQKGSLREVIRMRDEGQARAAELDRMILSGTLPITLAARPLGTTISELILARLAENVALPPRVRLCLPLVAGNRAPLDLGGAARIGLDPAAILALQLCGLLQETLDHAPGIVIPAGTLPLLLHDLEQAHRAQPARVEQAIRVKSLVDSGALRVLDEAAGNDDVAHLHRSAETLDARLVHTFPLHEPGSLGERERDPAPFVDRLSSPDAVVNALARRGEIPAQEAADALGRVSLLGGQGPGEPDIDLDRPLVLDGVAVNALEDCGLLDALVAAGVELHVDAHAVRIAEAEIAGQRRSTELERAIEAVRRTISSALASGKALLGPFRRNRRGENEASGRDLEMTPLVSLLQDGSPVDVLVSGDRMVNGHGHFTDAAGTSRPVASPLDVIDHLQRTGAIDAARRASARRKLREAGVALIPVEAEEVFEAAAAGDWSKGAPRPLRAIRNSIHLPIVRGAVSLPADRLWLENAVVAIAQAIRACWARLPDVVVAKTAADRLFAMIPVAAGLAAKESSDDARVWGVATTATMHALLATPMNVPADRLEAYHEWWAEVVAPRLEGRDLAALETVVDRVKLFLIMQEDLVEEVAGTKVNMAAVEVRRMIAGHLPPALLDRVTERADARRALGFEKDEVVIADRDVAVEALVTFLDDAFADSSATLVDSEGRPLATNPARREDGGITATIEGRSVGFGEAGLFANDTDMRLRTFERLTANRTLSPVRAARWRALLGSEKPTVETFTSLFTELNATAQAFVERVGAQNELAFGDLVATSPTYLGNLLDPELGDGSLPGALTALAEATAGTRHAASAIGASATLAVSPDLPLATMTEGMGDADVAALGVALSGEADPFSKLAGFAVLAGRARDATCREAATVALDRLLGEEGTIDASAELLAITATVALTALDQGALAGSPAAFRRTLAFAHAGHTCRALDRFNVDRAGLLAAARRWSANTWALGGALDRWDAPVWAREWLVPSAIAANVTRRAAMVIESVPVEERPDRWAEIVSARSGILATRGMGLGLRLPGPLDEFGNVRPVAAEDGGEAVEALDGASGEEADSLLFGFIWGCVPPADTTALEERALAHVDQAAGEGRATTAMIAIQVAARWRLTTLADGVADRVIGRRADLKLTVPVAVQLLVTASAALADGERTDTLGRYLRQLANSGLNQSEFAQLAGVIGLLENARPALAGGLEAIRSGALLGE</sequence>
<proteinExistence type="predicted"/>
<accession>A0A840F2K9</accession>
<protein>
    <recommendedName>
        <fullName evidence="1">HTH domain-containing protein</fullName>
    </recommendedName>
</protein>
<keyword evidence="3" id="KW-1185">Reference proteome</keyword>
<dbReference type="InterPro" id="IPR056620">
    <property type="entry name" value="HTH_next_PIN-TPR-GreABC"/>
</dbReference>
<organism evidence="2 3">
    <name type="scientific">Sphingomonas jinjuensis</name>
    <dbReference type="NCBI Taxonomy" id="535907"/>
    <lineage>
        <taxon>Bacteria</taxon>
        <taxon>Pseudomonadati</taxon>
        <taxon>Pseudomonadota</taxon>
        <taxon>Alphaproteobacteria</taxon>
        <taxon>Sphingomonadales</taxon>
        <taxon>Sphingomonadaceae</taxon>
        <taxon>Sphingomonas</taxon>
    </lineage>
</organism>
<dbReference type="Pfam" id="PF24407">
    <property type="entry name" value="HTH_upst_double_PIN"/>
    <property type="match status" value="1"/>
</dbReference>
<dbReference type="EMBL" id="JACIEV010000003">
    <property type="protein sequence ID" value="MBB4153583.1"/>
    <property type="molecule type" value="Genomic_DNA"/>
</dbReference>
<evidence type="ECO:0000313" key="3">
    <source>
        <dbReference type="Proteomes" id="UP000529795"/>
    </source>
</evidence>
<evidence type="ECO:0000313" key="2">
    <source>
        <dbReference type="EMBL" id="MBB4153583.1"/>
    </source>
</evidence>
<gene>
    <name evidence="2" type="ORF">GGQ80_001485</name>
</gene>